<evidence type="ECO:0000256" key="12">
    <source>
        <dbReference type="ARBA" id="ARBA00045097"/>
    </source>
</evidence>
<dbReference type="Proteomes" id="UP000176992">
    <property type="component" value="Unassembled WGS sequence"/>
</dbReference>
<dbReference type="GO" id="GO:0006487">
    <property type="term" value="P:protein N-linked glycosylation"/>
    <property type="evidence" value="ECO:0007669"/>
    <property type="project" value="TreeGrafter"/>
</dbReference>
<evidence type="ECO:0000256" key="2">
    <source>
        <dbReference type="ARBA" id="ARBA00004922"/>
    </source>
</evidence>
<keyword evidence="9" id="KW-0735">Signal-anchor</keyword>
<evidence type="ECO:0000256" key="8">
    <source>
        <dbReference type="ARBA" id="ARBA00022824"/>
    </source>
</evidence>
<proteinExistence type="inferred from homology"/>
<reference evidence="14 15" key="1">
    <citation type="journal article" date="2016" name="Nat. Commun.">
        <title>Thousands of microbial genomes shed light on interconnected biogeochemical processes in an aquifer system.</title>
        <authorList>
            <person name="Anantharaman K."/>
            <person name="Brown C.T."/>
            <person name="Hug L.A."/>
            <person name="Sharon I."/>
            <person name="Castelle C.J."/>
            <person name="Probst A.J."/>
            <person name="Thomas B.C."/>
            <person name="Singh A."/>
            <person name="Wilkins M.J."/>
            <person name="Karaoz U."/>
            <person name="Brodie E.L."/>
            <person name="Williams K.H."/>
            <person name="Hubbard S.S."/>
            <person name="Banfield J.F."/>
        </authorList>
    </citation>
    <scope>NUCLEOTIDE SEQUENCE [LARGE SCALE GENOMIC DNA]</scope>
</reference>
<dbReference type="CDD" id="cd04188">
    <property type="entry name" value="DPG_synthase"/>
    <property type="match status" value="1"/>
</dbReference>
<dbReference type="InterPro" id="IPR035518">
    <property type="entry name" value="DPG_synthase"/>
</dbReference>
<evidence type="ECO:0000256" key="10">
    <source>
        <dbReference type="ARBA" id="ARBA00022989"/>
    </source>
</evidence>
<dbReference type="EMBL" id="MFIV01000141">
    <property type="protein sequence ID" value="OGF98255.1"/>
    <property type="molecule type" value="Genomic_DNA"/>
</dbReference>
<evidence type="ECO:0000313" key="14">
    <source>
        <dbReference type="EMBL" id="OGF98255.1"/>
    </source>
</evidence>
<organism evidence="14 15">
    <name type="scientific">Candidatus Glassbacteria bacterium GWA2_58_10</name>
    <dbReference type="NCBI Taxonomy" id="1817865"/>
    <lineage>
        <taxon>Bacteria</taxon>
        <taxon>Candidatus Glassiibacteriota</taxon>
    </lineage>
</organism>
<name>A0A1F5YDJ4_9BACT</name>
<evidence type="ECO:0000256" key="6">
    <source>
        <dbReference type="ARBA" id="ARBA00022679"/>
    </source>
</evidence>
<comment type="catalytic activity">
    <reaction evidence="12">
        <text>a di-trans,poly-cis-dolichyl phosphate + UDP-alpha-D-glucose = a di-trans,poly-cis-dolichyl beta-D-glucosyl phosphate + UDP</text>
        <dbReference type="Rhea" id="RHEA:15401"/>
        <dbReference type="Rhea" id="RHEA-COMP:19498"/>
        <dbReference type="Rhea" id="RHEA-COMP:19502"/>
        <dbReference type="ChEBI" id="CHEBI:57525"/>
        <dbReference type="ChEBI" id="CHEBI:57683"/>
        <dbReference type="ChEBI" id="CHEBI:58223"/>
        <dbReference type="ChEBI" id="CHEBI:58885"/>
        <dbReference type="EC" id="2.4.1.117"/>
    </reaction>
    <physiologicalReaction direction="left-to-right" evidence="12">
        <dbReference type="Rhea" id="RHEA:15402"/>
    </physiologicalReaction>
</comment>
<dbReference type="Pfam" id="PF00535">
    <property type="entry name" value="Glycos_transf_2"/>
    <property type="match status" value="1"/>
</dbReference>
<evidence type="ECO:0000256" key="5">
    <source>
        <dbReference type="ARBA" id="ARBA00022676"/>
    </source>
</evidence>
<accession>A0A1F5YDJ4</accession>
<keyword evidence="6" id="KW-0808">Transferase</keyword>
<comment type="caution">
    <text evidence="14">The sequence shown here is derived from an EMBL/GenBank/DDBJ whole genome shotgun (WGS) entry which is preliminary data.</text>
</comment>
<dbReference type="InterPro" id="IPR001173">
    <property type="entry name" value="Glyco_trans_2-like"/>
</dbReference>
<keyword evidence="7" id="KW-0812">Transmembrane</keyword>
<evidence type="ECO:0000256" key="3">
    <source>
        <dbReference type="ARBA" id="ARBA00006739"/>
    </source>
</evidence>
<evidence type="ECO:0000256" key="4">
    <source>
        <dbReference type="ARBA" id="ARBA00012583"/>
    </source>
</evidence>
<sequence length="247" mass="28018">MSGLSTAAPYLSVVIPAFNEEKRLGKTLEGMLDYFGGKDYSCELLVVDDGSTDETSTVACSYAGSRIPLEVIRYEMNRGKGYAIKTGMLASRGDYALFADADMSTPVEMFDRFEPHLKDGVEVIIGTRKTRGAFVGKHQPFYRENMGKVFTWLSNFTLGLRLTDFTCGFKCFHRRTIEPVFSSQRIAGWGYDTEILFIASKKGFRIEEVPVSWFNDEATRVKLWKNVFTCLAELYQIRQNDRKGLYS</sequence>
<evidence type="ECO:0000313" key="15">
    <source>
        <dbReference type="Proteomes" id="UP000176992"/>
    </source>
</evidence>
<keyword evidence="8" id="KW-0256">Endoplasmic reticulum</keyword>
<evidence type="ECO:0000256" key="7">
    <source>
        <dbReference type="ARBA" id="ARBA00022692"/>
    </source>
</evidence>
<comment type="pathway">
    <text evidence="2">Protein modification; protein glycosylation.</text>
</comment>
<protein>
    <recommendedName>
        <fullName evidence="4">dolichyl-phosphate beta-glucosyltransferase</fullName>
        <ecNumber evidence="4">2.4.1.117</ecNumber>
    </recommendedName>
</protein>
<evidence type="ECO:0000259" key="13">
    <source>
        <dbReference type="Pfam" id="PF00535"/>
    </source>
</evidence>
<dbReference type="Gene3D" id="3.90.550.10">
    <property type="entry name" value="Spore Coat Polysaccharide Biosynthesis Protein SpsA, Chain A"/>
    <property type="match status" value="1"/>
</dbReference>
<keyword evidence="10" id="KW-1133">Transmembrane helix</keyword>
<dbReference type="PANTHER" id="PTHR10859">
    <property type="entry name" value="GLYCOSYL TRANSFERASE"/>
    <property type="match status" value="1"/>
</dbReference>
<keyword evidence="11" id="KW-0472">Membrane</keyword>
<gene>
    <name evidence="14" type="ORF">A2Z86_03230</name>
</gene>
<dbReference type="AlphaFoldDB" id="A0A1F5YDJ4"/>
<dbReference type="InterPro" id="IPR029044">
    <property type="entry name" value="Nucleotide-diphossugar_trans"/>
</dbReference>
<dbReference type="GO" id="GO:0004581">
    <property type="term" value="F:dolichyl-phosphate beta-glucosyltransferase activity"/>
    <property type="evidence" value="ECO:0007669"/>
    <property type="project" value="UniProtKB-EC"/>
</dbReference>
<evidence type="ECO:0000256" key="11">
    <source>
        <dbReference type="ARBA" id="ARBA00023136"/>
    </source>
</evidence>
<dbReference type="EC" id="2.4.1.117" evidence="4"/>
<keyword evidence="5" id="KW-0328">Glycosyltransferase</keyword>
<evidence type="ECO:0000256" key="1">
    <source>
        <dbReference type="ARBA" id="ARBA00004389"/>
    </source>
</evidence>
<comment type="subcellular location">
    <subcellularLocation>
        <location evidence="1">Endoplasmic reticulum membrane</location>
        <topology evidence="1">Single-pass membrane protein</topology>
    </subcellularLocation>
</comment>
<feature type="domain" description="Glycosyltransferase 2-like" evidence="13">
    <location>
        <begin position="12"/>
        <end position="175"/>
    </location>
</feature>
<dbReference type="SUPFAM" id="SSF53448">
    <property type="entry name" value="Nucleotide-diphospho-sugar transferases"/>
    <property type="match status" value="1"/>
</dbReference>
<comment type="similarity">
    <text evidence="3">Belongs to the glycosyltransferase 2 family.</text>
</comment>
<dbReference type="PANTHER" id="PTHR10859:SF91">
    <property type="entry name" value="DOLICHYL-PHOSPHATE BETA-GLUCOSYLTRANSFERASE"/>
    <property type="match status" value="1"/>
</dbReference>
<evidence type="ECO:0000256" key="9">
    <source>
        <dbReference type="ARBA" id="ARBA00022968"/>
    </source>
</evidence>